<feature type="domain" description="Transcription factor CBF/NF-Y/archaeal histone" evidence="4">
    <location>
        <begin position="2"/>
        <end position="62"/>
    </location>
</feature>
<dbReference type="Proteomes" id="UP001320245">
    <property type="component" value="Unassembled WGS sequence"/>
</dbReference>
<dbReference type="PANTHER" id="PTHR10252:SF54">
    <property type="entry name" value="CHROMATIN ACCESSIBILITY COMPLEX PROTEIN 1"/>
    <property type="match status" value="1"/>
</dbReference>
<dbReference type="AlphaFoldDB" id="A0AAN9UL71"/>
<evidence type="ECO:0000313" key="6">
    <source>
        <dbReference type="Proteomes" id="UP001320245"/>
    </source>
</evidence>
<evidence type="ECO:0000259" key="4">
    <source>
        <dbReference type="Pfam" id="PF00808"/>
    </source>
</evidence>
<protein>
    <recommendedName>
        <fullName evidence="4">Transcription factor CBF/NF-Y/archaeal histone domain-containing protein</fullName>
    </recommendedName>
</protein>
<keyword evidence="6" id="KW-1185">Reference proteome</keyword>
<dbReference type="Gene3D" id="1.10.20.10">
    <property type="entry name" value="Histone, subunit A"/>
    <property type="match status" value="1"/>
</dbReference>
<dbReference type="GO" id="GO:0006261">
    <property type="term" value="P:DNA-templated DNA replication"/>
    <property type="evidence" value="ECO:0007669"/>
    <property type="project" value="TreeGrafter"/>
</dbReference>
<accession>A0AAN9UL71</accession>
<name>A0AAN9UL71_9PEZI</name>
<feature type="region of interest" description="Disordered" evidence="3">
    <location>
        <begin position="87"/>
        <end position="150"/>
    </location>
</feature>
<dbReference type="InterPro" id="IPR003958">
    <property type="entry name" value="CBFA_NFYB_domain"/>
</dbReference>
<dbReference type="InterPro" id="IPR009072">
    <property type="entry name" value="Histone-fold"/>
</dbReference>
<evidence type="ECO:0000256" key="2">
    <source>
        <dbReference type="ARBA" id="ARBA00023242"/>
    </source>
</evidence>
<dbReference type="Pfam" id="PF00808">
    <property type="entry name" value="CBFD_NFYB_HMF"/>
    <property type="match status" value="1"/>
</dbReference>
<dbReference type="GO" id="GO:0046982">
    <property type="term" value="F:protein heterodimerization activity"/>
    <property type="evidence" value="ECO:0007669"/>
    <property type="project" value="InterPro"/>
</dbReference>
<organism evidence="5 6">
    <name type="scientific">Cytospora paraplurivora</name>
    <dbReference type="NCBI Taxonomy" id="2898453"/>
    <lineage>
        <taxon>Eukaryota</taxon>
        <taxon>Fungi</taxon>
        <taxon>Dikarya</taxon>
        <taxon>Ascomycota</taxon>
        <taxon>Pezizomycotina</taxon>
        <taxon>Sordariomycetes</taxon>
        <taxon>Sordariomycetidae</taxon>
        <taxon>Diaporthales</taxon>
        <taxon>Cytosporaceae</taxon>
        <taxon>Cytospora</taxon>
    </lineage>
</organism>
<comment type="subcellular location">
    <subcellularLocation>
        <location evidence="1">Nucleus</location>
    </subcellularLocation>
</comment>
<keyword evidence="2" id="KW-0539">Nucleus</keyword>
<dbReference type="GO" id="GO:0008623">
    <property type="term" value="C:CHRAC"/>
    <property type="evidence" value="ECO:0007669"/>
    <property type="project" value="TreeGrafter"/>
</dbReference>
<reference evidence="5 6" key="1">
    <citation type="journal article" date="2023" name="PLoS ONE">
        <title>Cytospora paraplurivora sp. nov. isolated from orchards with fruit tree decline syndrome in Ontario, Canada.</title>
        <authorList>
            <person name="Ilyukhin E."/>
            <person name="Nguyen H.D.T."/>
            <person name="Castle A.J."/>
            <person name="Ellouze W."/>
        </authorList>
    </citation>
    <scope>NUCLEOTIDE SEQUENCE [LARGE SCALE GENOMIC DNA]</scope>
    <source>
        <strain evidence="5 6">FDS-564</strain>
    </source>
</reference>
<gene>
    <name evidence="5" type="ORF">SLS53_001052</name>
</gene>
<evidence type="ECO:0000313" key="5">
    <source>
        <dbReference type="EMBL" id="KAK7749026.1"/>
    </source>
</evidence>
<dbReference type="EMBL" id="JAJSPL020000002">
    <property type="protein sequence ID" value="KAK7749026.1"/>
    <property type="molecule type" value="Genomic_DNA"/>
</dbReference>
<proteinExistence type="predicted"/>
<dbReference type="SUPFAM" id="SSF47113">
    <property type="entry name" value="Histone-fold"/>
    <property type="match status" value="1"/>
</dbReference>
<evidence type="ECO:0000256" key="3">
    <source>
        <dbReference type="SAM" id="MobiDB-lite"/>
    </source>
</evidence>
<comment type="caution">
    <text evidence="5">The sequence shown here is derived from an EMBL/GenBank/DDBJ whole genome shotgun (WGS) entry which is preliminary data.</text>
</comment>
<dbReference type="PANTHER" id="PTHR10252">
    <property type="entry name" value="HISTONE-LIKE TRANSCRIPTION FACTOR CCAAT-RELATED"/>
    <property type="match status" value="1"/>
</dbReference>
<feature type="compositionally biased region" description="Basic and acidic residues" evidence="3">
    <location>
        <begin position="126"/>
        <end position="141"/>
    </location>
</feature>
<evidence type="ECO:0000256" key="1">
    <source>
        <dbReference type="ARBA" id="ARBA00004123"/>
    </source>
</evidence>
<dbReference type="CDD" id="cd23645">
    <property type="entry name" value="HFD_Dpb3-like"/>
    <property type="match status" value="1"/>
</dbReference>
<sequence length="150" mass="16347">MPVKKIIAVDPDINICSNNAAFAITLATELFIQYLAEQGHNMAKLDRKPRRNVQYKDLSAAVVAKDNLEFLDDTIPKTQPYKEIKQKAAETRAKLQGGKTAGEPGDEAGLPNGKRQKSLNGFGVHDVVKKTDEAEGPRVDPTDGDVQMTG</sequence>
<dbReference type="InterPro" id="IPR050568">
    <property type="entry name" value="Transcr_DNA_Rep_Reg"/>
</dbReference>